<accession>A0A381Q2T9</accession>
<dbReference type="AlphaFoldDB" id="A0A381Q2T9"/>
<keyword evidence="1" id="KW-0175">Coiled coil</keyword>
<sequence>MGQDPYLLVITGLGGDPVYSERFTEWGSALVATAGEEFGVPAEHIIYLGEDPIADVLIQDRSTRENVERAFATLVTNSQPDDHVFVVLIGHGSFSGGQSRFNLPGPDLTAEDFGLHLDQLSDRRVAFINLASASGEFVKALSADGRTIVTATRTGREGNETIFGGYFVAAFTGEGADLNKDGRVSVWEAFEFARSEVTREYETSNRIATEHAVLDDNGDGEGSSDLEADATDGALARTMFLAADPTMAAARATDDEELRAILVQKADVERRIEELLALRGQIDQDRYDSQLEELLVELALANREIEARTGNNE</sequence>
<name>A0A381Q2T9_9ZZZZ</name>
<dbReference type="EMBL" id="UINC01001172">
    <property type="protein sequence ID" value="SUZ73218.1"/>
    <property type="molecule type" value="Genomic_DNA"/>
</dbReference>
<proteinExistence type="predicted"/>
<evidence type="ECO:0008006" key="3">
    <source>
        <dbReference type="Google" id="ProtNLM"/>
    </source>
</evidence>
<feature type="coiled-coil region" evidence="1">
    <location>
        <begin position="258"/>
        <end position="304"/>
    </location>
</feature>
<evidence type="ECO:0000313" key="2">
    <source>
        <dbReference type="EMBL" id="SUZ73218.1"/>
    </source>
</evidence>
<gene>
    <name evidence="2" type="ORF">METZ01_LOCUS26072</name>
</gene>
<evidence type="ECO:0000256" key="1">
    <source>
        <dbReference type="SAM" id="Coils"/>
    </source>
</evidence>
<protein>
    <recommendedName>
        <fullName evidence="3">Caspase family p20 domain-containing protein</fullName>
    </recommendedName>
</protein>
<dbReference type="Gene3D" id="3.40.50.1460">
    <property type="match status" value="1"/>
</dbReference>
<reference evidence="2" key="1">
    <citation type="submission" date="2018-05" db="EMBL/GenBank/DDBJ databases">
        <authorList>
            <person name="Lanie J.A."/>
            <person name="Ng W.-L."/>
            <person name="Kazmierczak K.M."/>
            <person name="Andrzejewski T.M."/>
            <person name="Davidsen T.M."/>
            <person name="Wayne K.J."/>
            <person name="Tettelin H."/>
            <person name="Glass J.I."/>
            <person name="Rusch D."/>
            <person name="Podicherti R."/>
            <person name="Tsui H.-C.T."/>
            <person name="Winkler M.E."/>
        </authorList>
    </citation>
    <scope>NUCLEOTIDE SEQUENCE</scope>
</reference>
<organism evidence="2">
    <name type="scientific">marine metagenome</name>
    <dbReference type="NCBI Taxonomy" id="408172"/>
    <lineage>
        <taxon>unclassified sequences</taxon>
        <taxon>metagenomes</taxon>
        <taxon>ecological metagenomes</taxon>
    </lineage>
</organism>